<feature type="compositionally biased region" description="Low complexity" evidence="2">
    <location>
        <begin position="616"/>
        <end position="628"/>
    </location>
</feature>
<dbReference type="OrthoDB" id="8670624at2"/>
<dbReference type="InterPro" id="IPR011044">
    <property type="entry name" value="Quino_amine_DH_bsu"/>
</dbReference>
<proteinExistence type="predicted"/>
<evidence type="ECO:0000313" key="4">
    <source>
        <dbReference type="EMBL" id="TDN48654.1"/>
    </source>
</evidence>
<keyword evidence="5" id="KW-1185">Reference proteome</keyword>
<feature type="chain" id="PRO_5020838162" description="WG repeat protein" evidence="3">
    <location>
        <begin position="25"/>
        <end position="759"/>
    </location>
</feature>
<evidence type="ECO:0008006" key="6">
    <source>
        <dbReference type="Google" id="ProtNLM"/>
    </source>
</evidence>
<dbReference type="AlphaFoldDB" id="A0A4R6DV78"/>
<protein>
    <recommendedName>
        <fullName evidence="6">WG repeat protein</fullName>
    </recommendedName>
</protein>
<organism evidence="4 5">
    <name type="scientific">Azoarcus indigens</name>
    <dbReference type="NCBI Taxonomy" id="29545"/>
    <lineage>
        <taxon>Bacteria</taxon>
        <taxon>Pseudomonadati</taxon>
        <taxon>Pseudomonadota</taxon>
        <taxon>Betaproteobacteria</taxon>
        <taxon>Rhodocyclales</taxon>
        <taxon>Zoogloeaceae</taxon>
        <taxon>Azoarcus</taxon>
    </lineage>
</organism>
<feature type="coiled-coil region" evidence="1">
    <location>
        <begin position="34"/>
        <end position="86"/>
    </location>
</feature>
<feature type="region of interest" description="Disordered" evidence="2">
    <location>
        <begin position="601"/>
        <end position="645"/>
    </location>
</feature>
<keyword evidence="1" id="KW-0175">Coiled coil</keyword>
<reference evidence="4 5" key="1">
    <citation type="submission" date="2019-03" db="EMBL/GenBank/DDBJ databases">
        <title>Genomic Encyclopedia of Type Strains, Phase IV (KMG-IV): sequencing the most valuable type-strain genomes for metagenomic binning, comparative biology and taxonomic classification.</title>
        <authorList>
            <person name="Goeker M."/>
        </authorList>
    </citation>
    <scope>NUCLEOTIDE SEQUENCE [LARGE SCALE GENOMIC DNA]</scope>
    <source>
        <strain evidence="4 5">DSM 12121</strain>
    </source>
</reference>
<sequence length="759" mass="82167">MIKPPALRPFVLTLAALLALPAAASDSAAVLRGLQQIQSIIEKSERDAARALEAQERQEAAEMQRLQALQAQEAKQKQAREAETRRARDAELAALTPPASWSGNLVVHRRLLQAAPSDPQQPSFSIAGTDTVSIASDGGSLVYLAEDRRLILRELPSGRERVLRSDLNRDSWYSPSLPDGSRTLLLYGGNGAELMDLQGGRLQQWLEADVSAWASERGIVVTKQQVYPERFCRWVAHHDVRTGQVLQRLSLNPQAERCIARVNREGQLDVLAMDGDTLTHYVGGQQAQRFRGDSRRGDSNTHLVYNFIGELPYAVSYLHASEPNGEPYRVWDLAAGKLLCEIPRGNQGLLTATPEGDAYITTPPALVKLPSCESTLLAHNGTLSIEGGLAFQYQPGEVLVRTLPDLAVKHRLAVGVADKQGGVALRRLPGQPRYLAVGPWQWNAQEGDVTEFFDLEEGKRAQALPGALSISGPYTVLGKRGFRSGEETSSRFWKVSLGDTRPDTTQTFLAALKKDKYETAAEYRARTRALSAPFEMDVQVRDYNAEAGHFVGEWRGVPIGIPLPAVQARRLDGISPLTIKGQLAPVDEDFLELRDASIQLPDGGSLPLPRKPLPPRAGATAADTPAAGVRTATSPAPKKQQATGCKSTLAHLAPQLRPYTDPLLAEVRQAIIGSPVQREAADTAQQSAVQAESSAAEAAQTARDTDGGGNSIARVDAGNLPLNWSCEGIHASAVCMYIAHRWEALAYREIAASKGCAPG</sequence>
<dbReference type="RefSeq" id="WP_133593234.1">
    <property type="nucleotide sequence ID" value="NZ_SNVV01000014.1"/>
</dbReference>
<evidence type="ECO:0000256" key="1">
    <source>
        <dbReference type="SAM" id="Coils"/>
    </source>
</evidence>
<dbReference type="Proteomes" id="UP000295129">
    <property type="component" value="Unassembled WGS sequence"/>
</dbReference>
<accession>A0A4R6DV78</accession>
<comment type="caution">
    <text evidence="4">The sequence shown here is derived from an EMBL/GenBank/DDBJ whole genome shotgun (WGS) entry which is preliminary data.</text>
</comment>
<evidence type="ECO:0000313" key="5">
    <source>
        <dbReference type="Proteomes" id="UP000295129"/>
    </source>
</evidence>
<dbReference type="SUPFAM" id="SSF50969">
    <property type="entry name" value="YVTN repeat-like/Quinoprotein amine dehydrogenase"/>
    <property type="match status" value="1"/>
</dbReference>
<keyword evidence="3" id="KW-0732">Signal</keyword>
<dbReference type="EMBL" id="SNVV01000014">
    <property type="protein sequence ID" value="TDN48654.1"/>
    <property type="molecule type" value="Genomic_DNA"/>
</dbReference>
<gene>
    <name evidence="4" type="ORF">C7389_11441</name>
</gene>
<evidence type="ECO:0000256" key="2">
    <source>
        <dbReference type="SAM" id="MobiDB-lite"/>
    </source>
</evidence>
<feature type="signal peptide" evidence="3">
    <location>
        <begin position="1"/>
        <end position="24"/>
    </location>
</feature>
<name>A0A4R6DV78_9RHOO</name>
<evidence type="ECO:0000256" key="3">
    <source>
        <dbReference type="SAM" id="SignalP"/>
    </source>
</evidence>